<proteinExistence type="predicted"/>
<dbReference type="Proteomes" id="UP001549200">
    <property type="component" value="Unassembled WGS sequence"/>
</dbReference>
<dbReference type="RefSeq" id="WP_040416343.1">
    <property type="nucleotide sequence ID" value="NZ_CABJDD010000011.1"/>
</dbReference>
<dbReference type="AlphaFoldDB" id="A0AA41FGQ8"/>
<organism evidence="1 3">
    <name type="scientific">Enterocloster citroniae</name>
    <dbReference type="NCBI Taxonomy" id="358743"/>
    <lineage>
        <taxon>Bacteria</taxon>
        <taxon>Bacillati</taxon>
        <taxon>Bacillota</taxon>
        <taxon>Clostridia</taxon>
        <taxon>Lachnospirales</taxon>
        <taxon>Lachnospiraceae</taxon>
        <taxon>Enterocloster</taxon>
    </lineage>
</organism>
<evidence type="ECO:0000313" key="4">
    <source>
        <dbReference type="Proteomes" id="UP001549200"/>
    </source>
</evidence>
<evidence type="ECO:0000313" key="1">
    <source>
        <dbReference type="EMBL" id="MBT9810863.1"/>
    </source>
</evidence>
<reference evidence="1" key="1">
    <citation type="journal article" date="2021" name="Gut Microbes">
        <title>A synthetic consortium of 100 gut commensals modulates the composition and function in a colon model of the microbiome of elderly subjects.</title>
        <authorList>
            <person name="Perez M."/>
            <person name="Ntemiri A."/>
            <person name="Tan H."/>
            <person name="Harris H.M.B."/>
            <person name="Roager H.M."/>
            <person name="Ribiere C."/>
            <person name="O'Toole P.W."/>
        </authorList>
    </citation>
    <scope>NUCLEOTIDE SEQUENCE</scope>
    <source>
        <strain evidence="1">MCC335</strain>
    </source>
</reference>
<dbReference type="GeneID" id="93166760"/>
<gene>
    <name evidence="2" type="ORF">ABID13_005558</name>
    <name evidence="1" type="ORF">GPL26_14610</name>
</gene>
<dbReference type="Proteomes" id="UP000708338">
    <property type="component" value="Unassembled WGS sequence"/>
</dbReference>
<protein>
    <submittedName>
        <fullName evidence="1">Uncharacterized protein</fullName>
    </submittedName>
</protein>
<dbReference type="EMBL" id="WQPS01000014">
    <property type="protein sequence ID" value="MBT9810863.1"/>
    <property type="molecule type" value="Genomic_DNA"/>
</dbReference>
<keyword evidence="4" id="KW-1185">Reference proteome</keyword>
<comment type="caution">
    <text evidence="1">The sequence shown here is derived from an EMBL/GenBank/DDBJ whole genome shotgun (WGS) entry which is preliminary data.</text>
</comment>
<dbReference type="EMBL" id="JBEPLZ010000043">
    <property type="protein sequence ID" value="MET3573890.1"/>
    <property type="molecule type" value="Genomic_DNA"/>
</dbReference>
<accession>A0AA41FGQ8</accession>
<evidence type="ECO:0000313" key="2">
    <source>
        <dbReference type="EMBL" id="MET3573890.1"/>
    </source>
</evidence>
<name>A0AA41FGQ8_9FIRM</name>
<evidence type="ECO:0000313" key="3">
    <source>
        <dbReference type="Proteomes" id="UP000708338"/>
    </source>
</evidence>
<reference evidence="2 4" key="2">
    <citation type="submission" date="2024-06" db="EMBL/GenBank/DDBJ databases">
        <title>Genomic Encyclopedia of Type Strains, Phase IV (KMG-IV): sequencing the most valuable type-strain genomes for metagenomic binning, comparative biology and taxonomic classification.</title>
        <authorList>
            <person name="Goeker M."/>
        </authorList>
    </citation>
    <scope>NUCLEOTIDE SEQUENCE [LARGE SCALE GENOMIC DNA]</scope>
    <source>
        <strain evidence="2 4">DSM 19261</strain>
    </source>
</reference>
<sequence>MRVWDGSKNSLSWIQIHGYCVFPQKEIRIAVIIEELFGMGTIQASDVMAVLYGNCAPQGVQAADRVHFITDILWDMNTYYDGEGGGAYRMSLIQTGKRKYSGN</sequence>